<evidence type="ECO:0000313" key="3">
    <source>
        <dbReference type="EMBL" id="MBU3061526.1"/>
    </source>
</evidence>
<accession>A0ABS6AWE8</accession>
<evidence type="ECO:0000313" key="4">
    <source>
        <dbReference type="Proteomes" id="UP000733379"/>
    </source>
</evidence>
<name>A0ABS6AWE8_9NOCA</name>
<comment type="caution">
    <text evidence="3">The sequence shown here is derived from an EMBL/GenBank/DDBJ whole genome shotgun (WGS) entry which is preliminary data.</text>
</comment>
<protein>
    <submittedName>
        <fullName evidence="3">Uncharacterized protein</fullName>
    </submittedName>
</protein>
<dbReference type="Pfam" id="PF24092">
    <property type="entry name" value="DUF7373_C"/>
    <property type="match status" value="1"/>
</dbReference>
<evidence type="ECO:0000259" key="1">
    <source>
        <dbReference type="Pfam" id="PF24088"/>
    </source>
</evidence>
<keyword evidence="4" id="KW-1185">Reference proteome</keyword>
<dbReference type="Proteomes" id="UP000733379">
    <property type="component" value="Unassembled WGS sequence"/>
</dbReference>
<dbReference type="EMBL" id="JAHKNI010000002">
    <property type="protein sequence ID" value="MBU3061526.1"/>
    <property type="molecule type" value="Genomic_DNA"/>
</dbReference>
<dbReference type="InterPro" id="IPR055797">
    <property type="entry name" value="DUF7373"/>
</dbReference>
<proteinExistence type="predicted"/>
<evidence type="ECO:0000259" key="2">
    <source>
        <dbReference type="Pfam" id="PF24092"/>
    </source>
</evidence>
<organism evidence="3 4">
    <name type="scientific">Nocardia albiluteola</name>
    <dbReference type="NCBI Taxonomy" id="2842303"/>
    <lineage>
        <taxon>Bacteria</taxon>
        <taxon>Bacillati</taxon>
        <taxon>Actinomycetota</taxon>
        <taxon>Actinomycetes</taxon>
        <taxon>Mycobacteriales</taxon>
        <taxon>Nocardiaceae</taxon>
        <taxon>Nocardia</taxon>
    </lineage>
</organism>
<feature type="domain" description="DUF7373" evidence="1">
    <location>
        <begin position="28"/>
        <end position="227"/>
    </location>
</feature>
<feature type="domain" description="DUF7373" evidence="2">
    <location>
        <begin position="232"/>
        <end position="377"/>
    </location>
</feature>
<dbReference type="Pfam" id="PF24088">
    <property type="entry name" value="DUF7373"/>
    <property type="match status" value="1"/>
</dbReference>
<sequence>MKGTPTAAELDVRTLNVGSFAVDKHSYTQTAGTAGALAEGMRMSRAVVPAVAIDPSLVVGQGGRVVADDTEATTRLLAMVSKPILDKENLLAGYTTSGADKADEPGSGVATSDTTSVTDFVMRFPDADTATRAAGELEDADFGVDPVDNQKLTLPKYHDAFIHWRPGINNVGAFLAHKDFVISLFVERPKPDDQDLLAWVSKCFDAQVPALDAFTATPADRLAGLPLDPDGLLARAVVRDRTAITPDRDRFASYGPNDFIDNGQDEAGRRRLAADTGLDAVAIADTSTVLRVRDAPAAGRLVNGLVAATDTTYESADAPAQLPGARCLQLSSSGDSTRQFSYRCFITHGRYVEVVVSNDRSDIRTRAAAAYALLANSL</sequence>
<gene>
    <name evidence="3" type="ORF">KO481_08310</name>
</gene>
<dbReference type="InterPro" id="IPR056463">
    <property type="entry name" value="DUF7373_C"/>
</dbReference>
<reference evidence="3 4" key="1">
    <citation type="submission" date="2021-06" db="EMBL/GenBank/DDBJ databases">
        <title>Actinomycetes sequencing.</title>
        <authorList>
            <person name="Shan Q."/>
        </authorList>
    </citation>
    <scope>NUCLEOTIDE SEQUENCE [LARGE SCALE GENOMIC DNA]</scope>
    <source>
        <strain evidence="3 4">NEAU-G5</strain>
    </source>
</reference>